<dbReference type="InterPro" id="IPR001434">
    <property type="entry name" value="OmcB-like_DUF11"/>
</dbReference>
<keyword evidence="1" id="KW-1133">Transmembrane helix</keyword>
<keyword evidence="1" id="KW-0812">Transmembrane</keyword>
<dbReference type="Proteomes" id="UP000230837">
    <property type="component" value="Unassembled WGS sequence"/>
</dbReference>
<gene>
    <name evidence="3" type="ORF">COZ82_02740</name>
</gene>
<proteinExistence type="predicted"/>
<evidence type="ECO:0000313" key="3">
    <source>
        <dbReference type="EMBL" id="PIW96849.1"/>
    </source>
</evidence>
<name>A0A2M7IND9_9BACT</name>
<feature type="domain" description="DUF11" evidence="2">
    <location>
        <begin position="249"/>
        <end position="320"/>
    </location>
</feature>
<comment type="caution">
    <text evidence="3">The sequence shown here is derived from an EMBL/GenBank/DDBJ whole genome shotgun (WGS) entry which is preliminary data.</text>
</comment>
<sequence length="452" mass="49606">MPPLKDQAKIEAMRRRLYERGRNLQPEGRHELLDEENAVVDSWSLKKPSPDQTVASAVANDPRPGALTTPQLAVIPPVVEPKRKWFHSYRMIILLATLLVFLLVLVGTSIYLLVGSNQISNKNIAINITGPLTVPGGEIMPLQVTLANQNKIPIESVVLIVNYPAGTKSAEDSAKDIFSSRIQLDRINAGETVNVPVKAIMYGEENQAGEIKATIEYRLTGSNGTFYKDATPLAFRITSSPLVIRVDSVKKVSAGQEVTMTLTIQSNASTPLKDVLVTANYPTNFDFTSSDPAPSYRENSWLIKEIPPEKSTTITLKGLIIGKQNEEFRLQFLAGMPQQDNQFIIGSTLAEAEVDFILEQPFINVDLNINNQKGEVVILTTGNKTTVTVNVQNTLVDTLYNMSVEIGLVGNIIIKDSVDVKNGYYDSVRDVIRFQVSGDPSLAQVAPGEVKS</sequence>
<evidence type="ECO:0000256" key="1">
    <source>
        <dbReference type="SAM" id="Phobius"/>
    </source>
</evidence>
<dbReference type="Pfam" id="PF01345">
    <property type="entry name" value="DUF11"/>
    <property type="match status" value="1"/>
</dbReference>
<feature type="non-terminal residue" evidence="3">
    <location>
        <position position="452"/>
    </location>
</feature>
<evidence type="ECO:0000313" key="4">
    <source>
        <dbReference type="Proteomes" id="UP000230837"/>
    </source>
</evidence>
<accession>A0A2M7IND9</accession>
<organism evidence="3 4">
    <name type="scientific">Candidatus Kaiserbacteria bacterium CG_4_8_14_3_um_filter_38_9</name>
    <dbReference type="NCBI Taxonomy" id="1974599"/>
    <lineage>
        <taxon>Bacteria</taxon>
        <taxon>Candidatus Kaiseribacteriota</taxon>
    </lineage>
</organism>
<dbReference type="AlphaFoldDB" id="A0A2M7IND9"/>
<evidence type="ECO:0000259" key="2">
    <source>
        <dbReference type="Pfam" id="PF01345"/>
    </source>
</evidence>
<feature type="transmembrane region" description="Helical" evidence="1">
    <location>
        <begin position="92"/>
        <end position="114"/>
    </location>
</feature>
<protein>
    <recommendedName>
        <fullName evidence="2">DUF11 domain-containing protein</fullName>
    </recommendedName>
</protein>
<keyword evidence="1" id="KW-0472">Membrane</keyword>
<dbReference type="EMBL" id="PFHR01000142">
    <property type="protein sequence ID" value="PIW96849.1"/>
    <property type="molecule type" value="Genomic_DNA"/>
</dbReference>
<reference evidence="4" key="1">
    <citation type="submission" date="2017-09" db="EMBL/GenBank/DDBJ databases">
        <title>Depth-based differentiation of microbial function through sediment-hosted aquifers and enrichment of novel symbionts in the deep terrestrial subsurface.</title>
        <authorList>
            <person name="Probst A.J."/>
            <person name="Ladd B."/>
            <person name="Jarett J.K."/>
            <person name="Geller-Mcgrath D.E."/>
            <person name="Sieber C.M.K."/>
            <person name="Emerson J.B."/>
            <person name="Anantharaman K."/>
            <person name="Thomas B.C."/>
            <person name="Malmstrom R."/>
            <person name="Stieglmeier M."/>
            <person name="Klingl A."/>
            <person name="Woyke T."/>
            <person name="Ryan C.M."/>
            <person name="Banfield J.F."/>
        </authorList>
    </citation>
    <scope>NUCLEOTIDE SEQUENCE [LARGE SCALE GENOMIC DNA]</scope>
</reference>